<dbReference type="CDD" id="cd11528">
    <property type="entry name" value="NTP-PPase_MazG_Nterm"/>
    <property type="match status" value="1"/>
</dbReference>
<proteinExistence type="predicted"/>
<evidence type="ECO:0000313" key="2">
    <source>
        <dbReference type="EMBL" id="GAA5021952.1"/>
    </source>
</evidence>
<accession>A0ABP9J7X7</accession>
<dbReference type="Proteomes" id="UP001500427">
    <property type="component" value="Unassembled WGS sequence"/>
</dbReference>
<dbReference type="SUPFAM" id="SSF101386">
    <property type="entry name" value="all-alpha NTP pyrophosphatases"/>
    <property type="match status" value="1"/>
</dbReference>
<dbReference type="RefSeq" id="WP_345506520.1">
    <property type="nucleotide sequence ID" value="NZ_BAABIW010000009.1"/>
</dbReference>
<comment type="caution">
    <text evidence="2">The sequence shown here is derived from an EMBL/GenBank/DDBJ whole genome shotgun (WGS) entry which is preliminary data.</text>
</comment>
<dbReference type="EMBL" id="BAABIW010000009">
    <property type="protein sequence ID" value="GAA5021952.1"/>
    <property type="molecule type" value="Genomic_DNA"/>
</dbReference>
<evidence type="ECO:0000313" key="3">
    <source>
        <dbReference type="Proteomes" id="UP001500427"/>
    </source>
</evidence>
<dbReference type="PANTHER" id="PTHR30522">
    <property type="entry name" value="NUCLEOSIDE TRIPHOSPHATE PYROPHOSPHOHYDROLASE"/>
    <property type="match status" value="1"/>
</dbReference>
<evidence type="ECO:0000259" key="1">
    <source>
        <dbReference type="Pfam" id="PF03819"/>
    </source>
</evidence>
<keyword evidence="3" id="KW-1185">Reference proteome</keyword>
<dbReference type="NCBIfam" id="TIGR00444">
    <property type="entry name" value="mazG"/>
    <property type="match status" value="1"/>
</dbReference>
<dbReference type="Gene3D" id="1.10.287.1080">
    <property type="entry name" value="MazG-like"/>
    <property type="match status" value="1"/>
</dbReference>
<organism evidence="2 3">
    <name type="scientific">Terrabacter aeriphilus</name>
    <dbReference type="NCBI Taxonomy" id="515662"/>
    <lineage>
        <taxon>Bacteria</taxon>
        <taxon>Bacillati</taxon>
        <taxon>Actinomycetota</taxon>
        <taxon>Actinomycetes</taxon>
        <taxon>Micrococcales</taxon>
        <taxon>Intrasporangiaceae</taxon>
        <taxon>Terrabacter</taxon>
    </lineage>
</organism>
<dbReference type="InterPro" id="IPR048015">
    <property type="entry name" value="NTP-PPase_MazG-like_N"/>
</dbReference>
<feature type="domain" description="NTP pyrophosphohydrolase MazG-like" evidence="1">
    <location>
        <begin position="141"/>
        <end position="216"/>
    </location>
</feature>
<dbReference type="Pfam" id="PF03819">
    <property type="entry name" value="MazG"/>
    <property type="match status" value="1"/>
</dbReference>
<dbReference type="InterPro" id="IPR035996">
    <property type="entry name" value="4pyrrol_Methylase_sf"/>
</dbReference>
<name>A0ABP9J7X7_9MICO</name>
<dbReference type="SUPFAM" id="SSF53790">
    <property type="entry name" value="Tetrapyrrole methylase"/>
    <property type="match status" value="1"/>
</dbReference>
<protein>
    <submittedName>
        <fullName evidence="2">Nucleoside triphosphate pyrophosphohydrolase</fullName>
    </submittedName>
</protein>
<dbReference type="PANTHER" id="PTHR30522:SF0">
    <property type="entry name" value="NUCLEOSIDE TRIPHOSPHATE PYROPHOSPHOHYDROLASE"/>
    <property type="match status" value="1"/>
</dbReference>
<gene>
    <name evidence="2" type="ORF">GCM10023258_11790</name>
</gene>
<sequence>MPGRVVLLVSTPRVAPGLLTREAWSSLEGAYAVWSRPDEPQALAVAEAGIDVGTAPHDDPAALARALVAATADGDVVWVGSSDGDPGLSDAVAVEVTRLPEPPEVELLIASFDVPGARLLDVVAVMDRLRSPGGCPWDAEQTHESLVPYLLEEAHEAVEAIESGDPDHVQEELGDLLLQVAFHARVAEEHPSAPFGIDDVAGGLVDKLVRRHPHVFAEVEADSAEQVAANWDAIKAGEKQHRTHPLDGIPTALPALARADKTVGRLSKAGLAAVVDEVAAGDGIGSRLLAIVLAARADGLDAEGELRATLRELHERASS</sequence>
<reference evidence="3" key="1">
    <citation type="journal article" date="2019" name="Int. J. Syst. Evol. Microbiol.">
        <title>The Global Catalogue of Microorganisms (GCM) 10K type strain sequencing project: providing services to taxonomists for standard genome sequencing and annotation.</title>
        <authorList>
            <consortium name="The Broad Institute Genomics Platform"/>
            <consortium name="The Broad Institute Genome Sequencing Center for Infectious Disease"/>
            <person name="Wu L."/>
            <person name="Ma J."/>
        </authorList>
    </citation>
    <scope>NUCLEOTIDE SEQUENCE [LARGE SCALE GENOMIC DNA]</scope>
    <source>
        <strain evidence="3">JCM 17687</strain>
    </source>
</reference>
<dbReference type="InterPro" id="IPR011551">
    <property type="entry name" value="NTP_PyrPHydrolase_MazG"/>
</dbReference>
<dbReference type="InterPro" id="IPR004518">
    <property type="entry name" value="MazG-like_dom"/>
</dbReference>